<dbReference type="RefSeq" id="WP_185272977.1">
    <property type="nucleotide sequence ID" value="NZ_CP055156.1"/>
</dbReference>
<keyword evidence="2" id="KW-1185">Reference proteome</keyword>
<dbReference type="EMBL" id="CP055156">
    <property type="protein sequence ID" value="QNF32196.1"/>
    <property type="molecule type" value="Genomic_DNA"/>
</dbReference>
<organism evidence="1 2">
    <name type="scientific">Adhaeribacter swui</name>
    <dbReference type="NCBI Taxonomy" id="2086471"/>
    <lineage>
        <taxon>Bacteria</taxon>
        <taxon>Pseudomonadati</taxon>
        <taxon>Bacteroidota</taxon>
        <taxon>Cytophagia</taxon>
        <taxon>Cytophagales</taxon>
        <taxon>Hymenobacteraceae</taxon>
        <taxon>Adhaeribacter</taxon>
    </lineage>
</organism>
<protein>
    <submittedName>
        <fullName evidence="1">Three-Cys-motif partner protein TcmP</fullName>
    </submittedName>
</protein>
<accession>A0A7G7G4W2</accession>
<dbReference type="KEGG" id="aswu:HUW51_05435"/>
<evidence type="ECO:0000313" key="1">
    <source>
        <dbReference type="EMBL" id="QNF32196.1"/>
    </source>
</evidence>
<dbReference type="Proteomes" id="UP000515237">
    <property type="component" value="Chromosome"/>
</dbReference>
<reference evidence="1 2" key="1">
    <citation type="journal article" date="2018" name="Int. J. Syst. Evol. Microbiol.">
        <title>Adhaeribacter swui sp. nov., isolated from wet mud.</title>
        <authorList>
            <person name="Kim D.U."/>
            <person name="Kim K.W."/>
            <person name="Kang M.S."/>
            <person name="Kim J.Y."/>
            <person name="Jang J.H."/>
            <person name="Kim M.K."/>
        </authorList>
    </citation>
    <scope>NUCLEOTIDE SEQUENCE [LARGE SCALE GENOMIC DNA]</scope>
    <source>
        <strain evidence="1 2">KCTC 52873</strain>
    </source>
</reference>
<sequence length="369" mass="43158">MPGINLHNKPFDESTLAKLEIFEKYAEAWLPVFCHKPGRTICIFDFFAGTGYDKNNVPGSPIRILKVVKEFLEIIFKNTITVKVYLNEYNAAKYDLLKASWETYLDSNRDLRRVIKYEIFNKDFEEVFKTLLPEINKYPSLVFLDQNGVKFAADEYFQALNKLSETDFLFFISSSYIWRFGEKKEFQKYLPININELKKNPYKFIHQEVVHALKRKLPDGSKLKLYPFSIKKGTHIYGLVFGAKHLLAVDKFLDIVWKKNPINGDANFDIYDDLAPVEKQLSLFPKPLKLNKIERFQLLLEEEIKLAGTITNLELYEFTIDKAHICTHTKDHLVALKNKGKITYDSRFPKINYEAVKKKDVVTIKWVAK</sequence>
<evidence type="ECO:0000313" key="2">
    <source>
        <dbReference type="Proteomes" id="UP000515237"/>
    </source>
</evidence>
<dbReference type="NCBIfam" id="TIGR04474">
    <property type="entry name" value="tcm_partner"/>
    <property type="match status" value="1"/>
</dbReference>
<gene>
    <name evidence="1" type="primary">tcmP</name>
    <name evidence="1" type="ORF">HUW51_05435</name>
</gene>
<dbReference type="InterPro" id="IPR031009">
    <property type="entry name" value="Tcm_partner"/>
</dbReference>
<dbReference type="AlphaFoldDB" id="A0A7G7G4W2"/>
<name>A0A7G7G4W2_9BACT</name>
<proteinExistence type="predicted"/>